<dbReference type="SUPFAM" id="SSF52540">
    <property type="entry name" value="P-loop containing nucleoside triphosphate hydrolases"/>
    <property type="match status" value="1"/>
</dbReference>
<name>A0ABQ3V5W5_9CHLR</name>
<dbReference type="InterPro" id="IPR053137">
    <property type="entry name" value="NLR-like"/>
</dbReference>
<dbReference type="SMART" id="SM00530">
    <property type="entry name" value="HTH_XRE"/>
    <property type="match status" value="1"/>
</dbReference>
<evidence type="ECO:0000256" key="1">
    <source>
        <dbReference type="PROSITE-ProRule" id="PRU00339"/>
    </source>
</evidence>
<dbReference type="Pfam" id="PF00931">
    <property type="entry name" value="NB-ARC"/>
    <property type="match status" value="1"/>
</dbReference>
<evidence type="ECO:0000313" key="4">
    <source>
        <dbReference type="EMBL" id="GHO60331.1"/>
    </source>
</evidence>
<dbReference type="Pfam" id="PF13424">
    <property type="entry name" value="TPR_12"/>
    <property type="match status" value="3"/>
</dbReference>
<reference evidence="4 5" key="1">
    <citation type="journal article" date="2021" name="Int. J. Syst. Evol. Microbiol.">
        <title>Reticulibacter mediterranei gen. nov., sp. nov., within the new family Reticulibacteraceae fam. nov., and Ktedonospora formicarum gen. nov., sp. nov., Ktedonobacter robiniae sp. nov., Dictyobacter formicarum sp. nov. and Dictyobacter arantiisoli sp. nov., belonging to the class Ktedonobacteria.</title>
        <authorList>
            <person name="Yabe S."/>
            <person name="Zheng Y."/>
            <person name="Wang C.M."/>
            <person name="Sakai Y."/>
            <person name="Abe K."/>
            <person name="Yokota A."/>
            <person name="Donadio S."/>
            <person name="Cavaletti L."/>
            <person name="Monciardini P."/>
        </authorList>
    </citation>
    <scope>NUCLEOTIDE SEQUENCE [LARGE SCALE GENOMIC DNA]</scope>
    <source>
        <strain evidence="4 5">SOSP1-30</strain>
    </source>
</reference>
<protein>
    <submittedName>
        <fullName evidence="4">Tetratricopeptide repeat protein</fullName>
    </submittedName>
</protein>
<evidence type="ECO:0000313" key="5">
    <source>
        <dbReference type="Proteomes" id="UP000654345"/>
    </source>
</evidence>
<dbReference type="InterPro" id="IPR002182">
    <property type="entry name" value="NB-ARC"/>
</dbReference>
<dbReference type="Proteomes" id="UP000654345">
    <property type="component" value="Unassembled WGS sequence"/>
</dbReference>
<organism evidence="4 5">
    <name type="scientific">Ktedonobacter robiniae</name>
    <dbReference type="NCBI Taxonomy" id="2778365"/>
    <lineage>
        <taxon>Bacteria</taxon>
        <taxon>Bacillati</taxon>
        <taxon>Chloroflexota</taxon>
        <taxon>Ktedonobacteria</taxon>
        <taxon>Ktedonobacterales</taxon>
        <taxon>Ktedonobacteraceae</taxon>
        <taxon>Ktedonobacter</taxon>
    </lineage>
</organism>
<dbReference type="Gene3D" id="1.10.260.40">
    <property type="entry name" value="lambda repressor-like DNA-binding domains"/>
    <property type="match status" value="1"/>
</dbReference>
<keyword evidence="5" id="KW-1185">Reference proteome</keyword>
<keyword evidence="1" id="KW-0802">TPR repeat</keyword>
<dbReference type="Gene3D" id="1.25.40.10">
    <property type="entry name" value="Tetratricopeptide repeat domain"/>
    <property type="match status" value="3"/>
</dbReference>
<dbReference type="InterPro" id="IPR056681">
    <property type="entry name" value="DUF7779"/>
</dbReference>
<dbReference type="PANTHER" id="PTHR46082:SF6">
    <property type="entry name" value="AAA+ ATPASE DOMAIN-CONTAINING PROTEIN-RELATED"/>
    <property type="match status" value="1"/>
</dbReference>
<dbReference type="PANTHER" id="PTHR46082">
    <property type="entry name" value="ATP/GTP-BINDING PROTEIN-RELATED"/>
    <property type="match status" value="1"/>
</dbReference>
<dbReference type="SUPFAM" id="SSF47413">
    <property type="entry name" value="lambda repressor-like DNA-binding domains"/>
    <property type="match status" value="1"/>
</dbReference>
<dbReference type="PROSITE" id="PS50005">
    <property type="entry name" value="TPR"/>
    <property type="match status" value="3"/>
</dbReference>
<dbReference type="SUPFAM" id="SSF48452">
    <property type="entry name" value="TPR-like"/>
    <property type="match status" value="2"/>
</dbReference>
<dbReference type="Pfam" id="PF25000">
    <property type="entry name" value="DUF7779"/>
    <property type="match status" value="1"/>
</dbReference>
<dbReference type="RefSeq" id="WP_201376480.1">
    <property type="nucleotide sequence ID" value="NZ_BNJG01000005.1"/>
</dbReference>
<dbReference type="CDD" id="cd00093">
    <property type="entry name" value="HTH_XRE"/>
    <property type="match status" value="1"/>
</dbReference>
<feature type="domain" description="HTH cro/C1-type" evidence="3">
    <location>
        <begin position="25"/>
        <end position="58"/>
    </location>
</feature>
<feature type="compositionally biased region" description="Polar residues" evidence="2">
    <location>
        <begin position="938"/>
        <end position="951"/>
    </location>
</feature>
<dbReference type="InterPro" id="IPR019734">
    <property type="entry name" value="TPR_rpt"/>
</dbReference>
<feature type="repeat" description="TPR" evidence="1">
    <location>
        <begin position="748"/>
        <end position="781"/>
    </location>
</feature>
<feature type="region of interest" description="Disordered" evidence="2">
    <location>
        <begin position="936"/>
        <end position="957"/>
    </location>
</feature>
<evidence type="ECO:0000256" key="2">
    <source>
        <dbReference type="SAM" id="MobiDB-lite"/>
    </source>
</evidence>
<dbReference type="InterPro" id="IPR001387">
    <property type="entry name" value="Cro/C1-type_HTH"/>
</dbReference>
<evidence type="ECO:0000259" key="3">
    <source>
        <dbReference type="PROSITE" id="PS50943"/>
    </source>
</evidence>
<dbReference type="EMBL" id="BNJG01000005">
    <property type="protein sequence ID" value="GHO60331.1"/>
    <property type="molecule type" value="Genomic_DNA"/>
</dbReference>
<proteinExistence type="predicted"/>
<dbReference type="Gene3D" id="3.40.50.300">
    <property type="entry name" value="P-loop containing nucleotide triphosphate hydrolases"/>
    <property type="match status" value="1"/>
</dbReference>
<dbReference type="InterPro" id="IPR010982">
    <property type="entry name" value="Lambda_DNA-bd_dom_sf"/>
</dbReference>
<dbReference type="PROSITE" id="PS50943">
    <property type="entry name" value="HTH_CROC1"/>
    <property type="match status" value="1"/>
</dbReference>
<dbReference type="InterPro" id="IPR011990">
    <property type="entry name" value="TPR-like_helical_dom_sf"/>
</dbReference>
<feature type="repeat" description="TPR" evidence="1">
    <location>
        <begin position="832"/>
        <end position="865"/>
    </location>
</feature>
<accession>A0ABQ3V5W5</accession>
<feature type="repeat" description="TPR" evidence="1">
    <location>
        <begin position="790"/>
        <end position="823"/>
    </location>
</feature>
<gene>
    <name evidence="4" type="ORF">KSB_88060</name>
</gene>
<sequence length="957" mass="107931">MQRSSYGERDYPFGQMMLTLRTTIGLTQTGLARQLGVSRNAVAQWEGGSSYPKAEHLQHVIELGVRAFAFPARHEEEAIQTLWRAARQKVLLDEHWLRDLLHRASASSSEQGAVGAPQRNRTTTNGTALWTVPFPRNTHFTGRHELLDQLTVRLTPLASSQPTTLRSAALTQAQVIKGLGGIGKTQIAVEYAYRAREMGQYIHTLWIAAASEETLLMSFAALAEQLPSISFKEEIDQRKLVRAVIRWLEQCQEPWLLILDNADDLSMVQPYLPVQGQGSLLFTTRSSAVGWLAPSLEVSAMGVIEGAELLLRRAGRFAQASDEHMNEAATLAAELALFPLALDQAGAYIEETSCSLADYFQLYQAHRHTLLSRRGRQATHYPESVATTWSLSFEYLEATHPAAAELLRSCAFLSPDAIPEEVLTEGAFHWPPALQAAVADRLSFNQMLEALLAFSLIKRFAEDRFLSIHRLVQVVQRERLSPEEQRQWTERVVRVLNAVFPQNPQESTSWHLCLRYLDQVQDCATLIWEQHVLLPEASELLERAGAYLYERGLYTPAALLYQHALSMREQLVGETHTTSISDMLQLAHIYFNQGAFVAAEALYQRALPIAEQHAGAEPLLLIKVLRGLAHVYGDQGKYAQAEALYQRALPIWEQLAEAKQVRRGGILASLAFVKAQQGKYTEATILSQRLLCLREQHLGPEHPHVASALLGLAQIMTLKDEDAPVEHFNLRALRIYEQHSGPEHPLVAMALHALARLYTGQGKYAEAKPLYQRALHIREQQLGPENLDVSDTLSGLANLYYKEKKYTEAESLYQRALSIREQQLGSENSVIIDVLLGLANIYREQEHYMQAESLYMRALRISEQHPERVETTHILHDFARLQQMQGQTKEAVALYQRALSIRERVLGSEHPLTVKTRECLQGLFAVTDQVEETKRMETQQQKRATPVQSQQLEEEIC</sequence>
<dbReference type="InterPro" id="IPR027417">
    <property type="entry name" value="P-loop_NTPase"/>
</dbReference>
<dbReference type="SMART" id="SM00028">
    <property type="entry name" value="TPR"/>
    <property type="match status" value="7"/>
</dbReference>
<comment type="caution">
    <text evidence="4">The sequence shown here is derived from an EMBL/GenBank/DDBJ whole genome shotgun (WGS) entry which is preliminary data.</text>
</comment>
<dbReference type="Pfam" id="PF13374">
    <property type="entry name" value="TPR_10"/>
    <property type="match status" value="3"/>
</dbReference>